<dbReference type="SUPFAM" id="SSF53448">
    <property type="entry name" value="Nucleotide-diphospho-sugar transferases"/>
    <property type="match status" value="1"/>
</dbReference>
<keyword evidence="1" id="KW-0808">Transferase</keyword>
<reference evidence="4" key="1">
    <citation type="journal article" date="2019" name="Int. J. Syst. Evol. Microbiol.">
        <title>The Global Catalogue of Microorganisms (GCM) 10K type strain sequencing project: providing services to taxonomists for standard genome sequencing and annotation.</title>
        <authorList>
            <consortium name="The Broad Institute Genomics Platform"/>
            <consortium name="The Broad Institute Genome Sequencing Center for Infectious Disease"/>
            <person name="Wu L."/>
            <person name="Ma J."/>
        </authorList>
    </citation>
    <scope>NUCLEOTIDE SEQUENCE [LARGE SCALE GENOMIC DNA]</scope>
    <source>
        <strain evidence="4">CCUG 60529</strain>
    </source>
</reference>
<feature type="transmembrane region" description="Helical" evidence="2">
    <location>
        <begin position="230"/>
        <end position="248"/>
    </location>
</feature>
<dbReference type="Pfam" id="PF04488">
    <property type="entry name" value="Gly_transf_sug"/>
    <property type="match status" value="1"/>
</dbReference>
<comment type="caution">
    <text evidence="3">The sequence shown here is derived from an EMBL/GenBank/DDBJ whole genome shotgun (WGS) entry which is preliminary data.</text>
</comment>
<keyword evidence="4" id="KW-1185">Reference proteome</keyword>
<name>A0ABW3BTQ6_9FLAO</name>
<dbReference type="Proteomes" id="UP001597011">
    <property type="component" value="Unassembled WGS sequence"/>
</dbReference>
<evidence type="ECO:0000256" key="2">
    <source>
        <dbReference type="SAM" id="Phobius"/>
    </source>
</evidence>
<accession>A0ABW3BTQ6</accession>
<dbReference type="RefSeq" id="WP_379942223.1">
    <property type="nucleotide sequence ID" value="NZ_JBHTIB010000012.1"/>
</dbReference>
<dbReference type="EMBL" id="JBHTIB010000012">
    <property type="protein sequence ID" value="MFD0836291.1"/>
    <property type="molecule type" value="Genomic_DNA"/>
</dbReference>
<dbReference type="InterPro" id="IPR051706">
    <property type="entry name" value="Glycosyltransferase_domain"/>
</dbReference>
<dbReference type="InterPro" id="IPR007577">
    <property type="entry name" value="GlycoTrfase_DXD_sugar-bd_CS"/>
</dbReference>
<sequence length="257" mass="29917">MIPKIIHFCWLSNDEFPPVIKKCMNTWKEILPDYEFMLWNTETFKLEDNIWAKQAFDSKKYAFAADYIRLYAVYNYGGIYLDTDIEVIKSFNDLLERPYIIGTEGLGIIEAGIFGAEKKCLWVKQCLDYYTGKTFINKDGTYNTLTLPRIMMAQISKVRTIKEIHPNNLTVSEHKKDNSILFMFPKDFFCAKDHGTGIIKKTDNTYSIHHFAMSWVPKKTTLFPNIKRKLISIFGVRIINGVITVLGLSKLKTFFKK</sequence>
<organism evidence="3 4">
    <name type="scientific">Mariniflexile aquimaris</name>
    <dbReference type="NCBI Taxonomy" id="881009"/>
    <lineage>
        <taxon>Bacteria</taxon>
        <taxon>Pseudomonadati</taxon>
        <taxon>Bacteroidota</taxon>
        <taxon>Flavobacteriia</taxon>
        <taxon>Flavobacteriales</taxon>
        <taxon>Flavobacteriaceae</taxon>
        <taxon>Mariniflexile</taxon>
    </lineage>
</organism>
<evidence type="ECO:0000313" key="3">
    <source>
        <dbReference type="EMBL" id="MFD0836291.1"/>
    </source>
</evidence>
<gene>
    <name evidence="3" type="ORF">ACFQ0I_10975</name>
</gene>
<evidence type="ECO:0000313" key="4">
    <source>
        <dbReference type="Proteomes" id="UP001597011"/>
    </source>
</evidence>
<evidence type="ECO:0000256" key="1">
    <source>
        <dbReference type="ARBA" id="ARBA00022679"/>
    </source>
</evidence>
<dbReference type="Gene3D" id="3.90.550.20">
    <property type="match status" value="1"/>
</dbReference>
<dbReference type="InterPro" id="IPR029044">
    <property type="entry name" value="Nucleotide-diphossugar_trans"/>
</dbReference>
<proteinExistence type="predicted"/>
<keyword evidence="2" id="KW-0812">Transmembrane</keyword>
<dbReference type="PANTHER" id="PTHR32385">
    <property type="entry name" value="MANNOSYL PHOSPHORYLINOSITOL CERAMIDE SYNTHASE"/>
    <property type="match status" value="1"/>
</dbReference>
<dbReference type="PANTHER" id="PTHR32385:SF15">
    <property type="entry name" value="INOSITOL PHOSPHOCERAMIDE MANNOSYLTRANSFERASE 1"/>
    <property type="match status" value="1"/>
</dbReference>
<protein>
    <submittedName>
        <fullName evidence="3">Glycosyltransferase family 32 protein</fullName>
    </submittedName>
</protein>
<keyword evidence="2" id="KW-0472">Membrane</keyword>
<keyword evidence="2" id="KW-1133">Transmembrane helix</keyword>